<feature type="domain" description="Lin1244/Lin1753-like N-terminal" evidence="1">
    <location>
        <begin position="11"/>
        <end position="104"/>
    </location>
</feature>
<comment type="caution">
    <text evidence="2">The sequence shown here is derived from an EMBL/GenBank/DDBJ whole genome shotgun (WGS) entry which is preliminary data.</text>
</comment>
<dbReference type="PANTHER" id="PTHR39196:SF1">
    <property type="entry name" value="PRIMOSOME, DNAD SUBUNIT"/>
    <property type="match status" value="1"/>
</dbReference>
<dbReference type="RefSeq" id="WP_186928906.1">
    <property type="nucleotide sequence ID" value="NZ_JACOOJ010000006.1"/>
</dbReference>
<sequence>MARPIRKGLDYFPLDTHFMSDRKIQRLAQRYGCNGICIYLAILCEIYGGNGYYARYDSDFCFDIGFTTGQDETLVKDVIGFCVQIRLFDSELMEYRQILSSVGIQQRFEEISRRTAVRIDTDINLLAPRKLSADKNGTTAPHEEVNVTETTVTAAKTTDHEADAGVIATGTGVSTAKTPVNINGNINKNTTTQHGGFYGNQSSNDHGEAARRAEILRMAQEATKGC</sequence>
<accession>A0ABR7DL49</accession>
<proteinExistence type="predicted"/>
<name>A0ABR7DL49_9BACT</name>
<reference evidence="2 3" key="1">
    <citation type="submission" date="2020-08" db="EMBL/GenBank/DDBJ databases">
        <title>Genome public.</title>
        <authorList>
            <person name="Liu C."/>
            <person name="Sun Q."/>
        </authorList>
    </citation>
    <scope>NUCLEOTIDE SEQUENCE [LARGE SCALE GENOMIC DNA]</scope>
    <source>
        <strain evidence="2 3">NSJ-79</strain>
    </source>
</reference>
<keyword evidence="3" id="KW-1185">Reference proteome</keyword>
<dbReference type="Pfam" id="PF14297">
    <property type="entry name" value="Lin1244_N"/>
    <property type="match status" value="1"/>
</dbReference>
<dbReference type="EMBL" id="JACOOJ010000006">
    <property type="protein sequence ID" value="MBC5632121.1"/>
    <property type="molecule type" value="Genomic_DNA"/>
</dbReference>
<evidence type="ECO:0000313" key="2">
    <source>
        <dbReference type="EMBL" id="MBC5632121.1"/>
    </source>
</evidence>
<protein>
    <submittedName>
        <fullName evidence="2">DUF4373 domain-containing protein</fullName>
    </submittedName>
</protein>
<evidence type="ECO:0000313" key="3">
    <source>
        <dbReference type="Proteomes" id="UP000651475"/>
    </source>
</evidence>
<evidence type="ECO:0000259" key="1">
    <source>
        <dbReference type="Pfam" id="PF14297"/>
    </source>
</evidence>
<gene>
    <name evidence="2" type="ORF">H8S65_04955</name>
</gene>
<dbReference type="Proteomes" id="UP000651475">
    <property type="component" value="Unassembled WGS sequence"/>
</dbReference>
<dbReference type="InterPro" id="IPR025400">
    <property type="entry name" value="Lin1244/Lin1753-like_N"/>
</dbReference>
<organism evidence="2 3">
    <name type="scientific">Parabacteroides hominis</name>
    <dbReference type="NCBI Taxonomy" id="2763057"/>
    <lineage>
        <taxon>Bacteria</taxon>
        <taxon>Pseudomonadati</taxon>
        <taxon>Bacteroidota</taxon>
        <taxon>Bacteroidia</taxon>
        <taxon>Bacteroidales</taxon>
        <taxon>Tannerellaceae</taxon>
        <taxon>Parabacteroides</taxon>
    </lineage>
</organism>
<dbReference type="PANTHER" id="PTHR39196">
    <property type="entry name" value="PRIMOSOME, DNAD SUBUNIT"/>
    <property type="match status" value="1"/>
</dbReference>